<feature type="compositionally biased region" description="Low complexity" evidence="3">
    <location>
        <begin position="105"/>
        <end position="120"/>
    </location>
</feature>
<feature type="region of interest" description="Disordered" evidence="3">
    <location>
        <begin position="101"/>
        <end position="137"/>
    </location>
</feature>
<evidence type="ECO:0000256" key="2">
    <source>
        <dbReference type="PROSITE-ProRule" id="PRU00252"/>
    </source>
</evidence>
<gene>
    <name evidence="4" type="ORF">TE42_10210</name>
</gene>
<evidence type="ECO:0008006" key="6">
    <source>
        <dbReference type="Google" id="ProtNLM"/>
    </source>
</evidence>
<dbReference type="Pfam" id="PF00436">
    <property type="entry name" value="SSB"/>
    <property type="match status" value="1"/>
</dbReference>
<evidence type="ECO:0000256" key="1">
    <source>
        <dbReference type="ARBA" id="ARBA00023125"/>
    </source>
</evidence>
<organism evidence="4 5">
    <name type="scientific">Candidatus Synechococcus spongiarum SP3</name>
    <dbReference type="NCBI Taxonomy" id="1604020"/>
    <lineage>
        <taxon>Bacteria</taxon>
        <taxon>Bacillati</taxon>
        <taxon>Cyanobacteriota</taxon>
        <taxon>Cyanophyceae</taxon>
        <taxon>Synechococcales</taxon>
        <taxon>Synechococcaceae</taxon>
        <taxon>Synechococcus</taxon>
    </lineage>
</organism>
<protein>
    <recommendedName>
        <fullName evidence="6">Single-stranded DNA-binding protein</fullName>
    </recommendedName>
</protein>
<dbReference type="GO" id="GO:0003697">
    <property type="term" value="F:single-stranded DNA binding"/>
    <property type="evidence" value="ECO:0007669"/>
    <property type="project" value="InterPro"/>
</dbReference>
<evidence type="ECO:0000313" key="4">
    <source>
        <dbReference type="EMBL" id="KKZ10411.1"/>
    </source>
</evidence>
<sequence length="137" mass="15189">MNHCLLEAVVQEAPRLRYTQEDQTPVAEMLVCFEPLREGDPQPTLKVTAWRDLATTVEQQAQSGRKVLLEGRLMMRSTPRPDGVGMQKQAEFILSRLHPLQIQTSQPASPEEAIPAAAQPLVPDSTSDLGSEDDIPF</sequence>
<name>A0A0G2HIX2_9SYNE</name>
<keyword evidence="1 2" id="KW-0238">DNA-binding</keyword>
<comment type="caution">
    <text evidence="4">The sequence shown here is derived from an EMBL/GenBank/DDBJ whole genome shotgun (WGS) entry which is preliminary data.</text>
</comment>
<reference evidence="4 5" key="1">
    <citation type="submission" date="2015-01" db="EMBL/GenBank/DDBJ databases">
        <title>Lifestyle Evolution in Cyanobacterial Symbionts of Sponges.</title>
        <authorList>
            <person name="Burgsdorf I."/>
            <person name="Slaby B.M."/>
            <person name="Handley K.M."/>
            <person name="Haber M."/>
            <person name="Blom J."/>
            <person name="Marshall C.W."/>
            <person name="Gilbert J.A."/>
            <person name="Hentschel U."/>
            <person name="Steindler L."/>
        </authorList>
    </citation>
    <scope>NUCLEOTIDE SEQUENCE [LARGE SCALE GENOMIC DNA]</scope>
    <source>
        <strain evidence="4">SP3</strain>
    </source>
</reference>
<dbReference type="AlphaFoldDB" id="A0A0G2HIX2"/>
<accession>A0A0G2HIX2</accession>
<dbReference type="Proteomes" id="UP000035067">
    <property type="component" value="Unassembled WGS sequence"/>
</dbReference>
<dbReference type="InterPro" id="IPR000424">
    <property type="entry name" value="Primosome_PriB/ssb"/>
</dbReference>
<dbReference type="InterPro" id="IPR012340">
    <property type="entry name" value="NA-bd_OB-fold"/>
</dbReference>
<dbReference type="Gene3D" id="2.40.50.140">
    <property type="entry name" value="Nucleic acid-binding proteins"/>
    <property type="match status" value="1"/>
</dbReference>
<dbReference type="EMBL" id="JXQG01000094">
    <property type="protein sequence ID" value="KKZ10411.1"/>
    <property type="molecule type" value="Genomic_DNA"/>
</dbReference>
<evidence type="ECO:0000256" key="3">
    <source>
        <dbReference type="SAM" id="MobiDB-lite"/>
    </source>
</evidence>
<evidence type="ECO:0000313" key="5">
    <source>
        <dbReference type="Proteomes" id="UP000035067"/>
    </source>
</evidence>
<proteinExistence type="predicted"/>
<dbReference type="SUPFAM" id="SSF50249">
    <property type="entry name" value="Nucleic acid-binding proteins"/>
    <property type="match status" value="1"/>
</dbReference>
<dbReference type="PROSITE" id="PS50935">
    <property type="entry name" value="SSB"/>
    <property type="match status" value="1"/>
</dbReference>
<dbReference type="PATRIC" id="fig|1604020.3.peg.110"/>